<keyword evidence="6" id="KW-1185">Reference proteome</keyword>
<keyword evidence="1" id="KW-0805">Transcription regulation</keyword>
<proteinExistence type="predicted"/>
<name>A0ABV2TMA5_9RHOO</name>
<dbReference type="Pfam" id="PF12833">
    <property type="entry name" value="HTH_18"/>
    <property type="match status" value="1"/>
</dbReference>
<feature type="domain" description="HTH araC/xylS-type" evidence="4">
    <location>
        <begin position="205"/>
        <end position="303"/>
    </location>
</feature>
<dbReference type="InterPro" id="IPR018060">
    <property type="entry name" value="HTH_AraC"/>
</dbReference>
<evidence type="ECO:0000256" key="1">
    <source>
        <dbReference type="ARBA" id="ARBA00023015"/>
    </source>
</evidence>
<dbReference type="EMBL" id="JBEWZI010000007">
    <property type="protein sequence ID" value="MET7014157.1"/>
    <property type="molecule type" value="Genomic_DNA"/>
</dbReference>
<evidence type="ECO:0000313" key="5">
    <source>
        <dbReference type="EMBL" id="MET7014157.1"/>
    </source>
</evidence>
<organism evidence="5 6">
    <name type="scientific">Uliginosibacterium flavum</name>
    <dbReference type="NCBI Taxonomy" id="1396831"/>
    <lineage>
        <taxon>Bacteria</taxon>
        <taxon>Pseudomonadati</taxon>
        <taxon>Pseudomonadota</taxon>
        <taxon>Betaproteobacteria</taxon>
        <taxon>Rhodocyclales</taxon>
        <taxon>Zoogloeaceae</taxon>
        <taxon>Uliginosibacterium</taxon>
    </lineage>
</organism>
<dbReference type="Proteomes" id="UP001549691">
    <property type="component" value="Unassembled WGS sequence"/>
</dbReference>
<dbReference type="InterPro" id="IPR020449">
    <property type="entry name" value="Tscrpt_reg_AraC-type_HTH"/>
</dbReference>
<dbReference type="Gene3D" id="1.10.10.60">
    <property type="entry name" value="Homeodomain-like"/>
    <property type="match status" value="2"/>
</dbReference>
<evidence type="ECO:0000313" key="6">
    <source>
        <dbReference type="Proteomes" id="UP001549691"/>
    </source>
</evidence>
<reference evidence="5 6" key="1">
    <citation type="submission" date="2024-07" db="EMBL/GenBank/DDBJ databases">
        <title>Uliginosibacterium flavum JJ3220;KACC:17644.</title>
        <authorList>
            <person name="Kim M.K."/>
        </authorList>
    </citation>
    <scope>NUCLEOTIDE SEQUENCE [LARGE SCALE GENOMIC DNA]</scope>
    <source>
        <strain evidence="5 6">KACC:17644</strain>
    </source>
</reference>
<keyword evidence="3" id="KW-0804">Transcription</keyword>
<protein>
    <submittedName>
        <fullName evidence="5">AraC family transcriptional regulator</fullName>
    </submittedName>
</protein>
<accession>A0ABV2TMA5</accession>
<evidence type="ECO:0000259" key="4">
    <source>
        <dbReference type="PROSITE" id="PS01124"/>
    </source>
</evidence>
<evidence type="ECO:0000256" key="3">
    <source>
        <dbReference type="ARBA" id="ARBA00023163"/>
    </source>
</evidence>
<keyword evidence="2" id="KW-0238">DNA-binding</keyword>
<dbReference type="PROSITE" id="PS01124">
    <property type="entry name" value="HTH_ARAC_FAMILY_2"/>
    <property type="match status" value="1"/>
</dbReference>
<dbReference type="InterPro" id="IPR050204">
    <property type="entry name" value="AraC_XylS_family_regulators"/>
</dbReference>
<dbReference type="PANTHER" id="PTHR46796">
    <property type="entry name" value="HTH-TYPE TRANSCRIPTIONAL ACTIVATOR RHAS-RELATED"/>
    <property type="match status" value="1"/>
</dbReference>
<dbReference type="SMART" id="SM00342">
    <property type="entry name" value="HTH_ARAC"/>
    <property type="match status" value="1"/>
</dbReference>
<dbReference type="SUPFAM" id="SSF46689">
    <property type="entry name" value="Homeodomain-like"/>
    <property type="match status" value="2"/>
</dbReference>
<dbReference type="PRINTS" id="PR00032">
    <property type="entry name" value="HTHARAC"/>
</dbReference>
<comment type="caution">
    <text evidence="5">The sequence shown here is derived from an EMBL/GenBank/DDBJ whole genome shotgun (WGS) entry which is preliminary data.</text>
</comment>
<dbReference type="InterPro" id="IPR009057">
    <property type="entry name" value="Homeodomain-like_sf"/>
</dbReference>
<evidence type="ECO:0000256" key="2">
    <source>
        <dbReference type="ARBA" id="ARBA00023125"/>
    </source>
</evidence>
<dbReference type="PANTHER" id="PTHR46796:SF13">
    <property type="entry name" value="HTH-TYPE TRANSCRIPTIONAL ACTIVATOR RHAS"/>
    <property type="match status" value="1"/>
</dbReference>
<sequence length="307" mass="34062">MSIVFSVTGRETHKLLTVPLGWRHDQGSEVALVECDCFAIGLIRAGSVVLAFDDKVVPVAAPAIFILDERTRPVLRNAHALQVSTLYFNPAYINDALQPCVLHDEAARRALAGSTKQDYFLLEPFIKQSGARGVFPLPAHLAGQVASLLDAIITQAGEQPDKYWPCRGRSFLIELLFQLRLLQGDAAPALALPVMPEDARTSRIERALSYVQERYQQEFTLGDLARSCATNRTTLNSEFRAATGMTVRAYTIALRMKMAAALLRDTKIPVAEVMTRVGYGNQSHFTRAFHQSIGDTPRAYREKNIIF</sequence>
<gene>
    <name evidence="5" type="ORF">ABXR19_08135</name>
</gene>
<dbReference type="RefSeq" id="WP_354600619.1">
    <property type="nucleotide sequence ID" value="NZ_JBEWZI010000007.1"/>
</dbReference>